<proteinExistence type="predicted"/>
<sequence length="1154" mass="125910">MSASSTLVVPIDVAALAVNTRVRDGGSIRRAAANFQRVVRDHAPAEPAPFDNDKDWRDDPDVLGVYLQWQLPEALARGRHDPDGGVGDFPLVPNRWLVVRYRYESREVRSWLVESDYLDEWQGTVSYLDPHAGTPTATKIGRRHDIAPGSPWREPSGRREPFLTAIGPGLLNFSVYQPFNENVFSMHDPLDGIDGDDRLAYFVAGWYADPDSDILMSEEDSAALIESLDWSPTPGSGPRRRSVYTGSVLGLNWTPDTEIPDSIPDRRDIAVAVGNSTAEAASALLDEADGTGALSADDAELFRAFVLDALDQLDKPEGQDLVQRAAHRSGFARGPGGYTWQVADRGDPLALPPEPADQRVRRLRAEHDTIGELNRLQAEHDRIERELAAAQERLYHLWYLNALPERDKPREFTSAIGAQLDPDDPDGAAGRVKALTEQLAEARSALPWGRDPEDLAEAAKAHADAHGLPEHRVLVRVPAEEFDHSADPVVLLQGANLHAPLSRDGALPCRTPDRVVTRVTDAGTTVDAAGVQPDVAKVPLDDLPEALRALATEFFILERARARGLSLDDHDGALPELGTGEWKQAWQPMALHWSGDYFPVPFQDTDTGTDYWWFDGVRYRWTGQGDRPDPFTVQGNQLLMPSAGAALEGQLAAYSAHRGDLPADLIRSLRREAAEQDLLSQRLDGFGAGLGQRKPGGGLLVPTGPLAELTGHGDRQAPEPGDLPESDWDPNPESRFQQLRSGQMLFTGLSIVDRFGRSVDLILDPAHFTPTALPDSMVPDHPIGETGADRYVELGPRLLQPGRLHFGFLSATGDEEIDFRPEENPVCGWLLHNRLDAALACYAPEGRALGELRTVLAPSGSREVAWRRLPGSSLVSLDDLAADFPHLHRFLAAIQRKGPDTLTAVLATVDEALTTIDPEAPQDGGMGFFLGRPLAMVRAKLDLQLDGPPRTDVNWFDVIDPPTPKALEYRWTIRLGEPAHSDDGLVGFVLNGDYDHLETVVAPEGPDTGYLRPIGAGERLRLSFDSADTAEVTLLVDPRAAVHATTDLLPVGSLHIPARFVEPALAAMAVCFRSGPLLAATRETEVDGRTVEVAILPEPATPVGTWSWSEQVGEEWRDRPISPLAPDELPRTMPEIRSGYLVLGDATSAGRAAT</sequence>
<name>A0ABW2KL56_9ACTN</name>
<keyword evidence="4" id="KW-1185">Reference proteome</keyword>
<evidence type="ECO:0000256" key="2">
    <source>
        <dbReference type="SAM" id="MobiDB-lite"/>
    </source>
</evidence>
<organism evidence="3 4">
    <name type="scientific">Marinactinospora rubrisoli</name>
    <dbReference type="NCBI Taxonomy" id="2715399"/>
    <lineage>
        <taxon>Bacteria</taxon>
        <taxon>Bacillati</taxon>
        <taxon>Actinomycetota</taxon>
        <taxon>Actinomycetes</taxon>
        <taxon>Streptosporangiales</taxon>
        <taxon>Nocardiopsidaceae</taxon>
        <taxon>Marinactinospora</taxon>
    </lineage>
</organism>
<accession>A0ABW2KL56</accession>
<dbReference type="EMBL" id="JBHTBH010000009">
    <property type="protein sequence ID" value="MFC7329914.1"/>
    <property type="molecule type" value="Genomic_DNA"/>
</dbReference>
<dbReference type="RefSeq" id="WP_379872558.1">
    <property type="nucleotide sequence ID" value="NZ_JBHTBH010000009.1"/>
</dbReference>
<feature type="coiled-coil region" evidence="1">
    <location>
        <begin position="366"/>
        <end position="393"/>
    </location>
</feature>
<protein>
    <submittedName>
        <fullName evidence="3">Uncharacterized protein</fullName>
    </submittedName>
</protein>
<evidence type="ECO:0000313" key="3">
    <source>
        <dbReference type="EMBL" id="MFC7329914.1"/>
    </source>
</evidence>
<feature type="region of interest" description="Disordered" evidence="2">
    <location>
        <begin position="137"/>
        <end position="158"/>
    </location>
</feature>
<feature type="region of interest" description="Disordered" evidence="2">
    <location>
        <begin position="694"/>
        <end position="733"/>
    </location>
</feature>
<evidence type="ECO:0000256" key="1">
    <source>
        <dbReference type="SAM" id="Coils"/>
    </source>
</evidence>
<comment type="caution">
    <text evidence="3">The sequence shown here is derived from an EMBL/GenBank/DDBJ whole genome shotgun (WGS) entry which is preliminary data.</text>
</comment>
<keyword evidence="1" id="KW-0175">Coiled coil</keyword>
<gene>
    <name evidence="3" type="ORF">ACFQRF_19450</name>
</gene>
<reference evidence="4" key="1">
    <citation type="journal article" date="2019" name="Int. J. Syst. Evol. Microbiol.">
        <title>The Global Catalogue of Microorganisms (GCM) 10K type strain sequencing project: providing services to taxonomists for standard genome sequencing and annotation.</title>
        <authorList>
            <consortium name="The Broad Institute Genomics Platform"/>
            <consortium name="The Broad Institute Genome Sequencing Center for Infectious Disease"/>
            <person name="Wu L."/>
            <person name="Ma J."/>
        </authorList>
    </citation>
    <scope>NUCLEOTIDE SEQUENCE [LARGE SCALE GENOMIC DNA]</scope>
    <source>
        <strain evidence="4">CGMCC 4.7382</strain>
    </source>
</reference>
<evidence type="ECO:0000313" key="4">
    <source>
        <dbReference type="Proteomes" id="UP001596540"/>
    </source>
</evidence>
<dbReference type="Proteomes" id="UP001596540">
    <property type="component" value="Unassembled WGS sequence"/>
</dbReference>